<keyword evidence="5" id="KW-1185">Reference proteome</keyword>
<dbReference type="EMBL" id="ML002834">
    <property type="protein sequence ID" value="RKP35582.1"/>
    <property type="molecule type" value="Genomic_DNA"/>
</dbReference>
<proteinExistence type="inferred from homology"/>
<gene>
    <name evidence="4" type="ORF">BJ085DRAFT_41550</name>
</gene>
<dbReference type="GO" id="GO:0006359">
    <property type="term" value="P:regulation of transcription by RNA polymerase III"/>
    <property type="evidence" value="ECO:0007669"/>
    <property type="project" value="TreeGrafter"/>
</dbReference>
<comment type="subunit">
    <text evidence="3">Tetramer of two alpha and two beta subunits.</text>
</comment>
<dbReference type="PANTHER" id="PTHR11740:SF39">
    <property type="entry name" value="CASEIN KINASE II SUBUNIT BETA"/>
    <property type="match status" value="1"/>
</dbReference>
<evidence type="ECO:0000256" key="2">
    <source>
        <dbReference type="ARBA" id="ARBA00045899"/>
    </source>
</evidence>
<dbReference type="AlphaFoldDB" id="A0A4P9ZSB4"/>
<dbReference type="STRING" id="215637.A0A4P9ZSB4"/>
<comment type="function">
    <text evidence="2 3">Regulatory subunit of casein kinase II/CK2. As part of the kinase complex regulates the basal catalytic activity of the alpha subunit a constitutively active serine/threonine-protein kinase that phosphorylates a large number of substrates containing acidic residues C-terminal to the phosphorylated serine or threonine.</text>
</comment>
<dbReference type="GO" id="GO:0005737">
    <property type="term" value="C:cytoplasm"/>
    <property type="evidence" value="ECO:0007669"/>
    <property type="project" value="TreeGrafter"/>
</dbReference>
<comment type="similarity">
    <text evidence="1 3">Belongs to the casein kinase 2 subunit beta family.</text>
</comment>
<dbReference type="Gene3D" id="2.20.25.20">
    <property type="match status" value="1"/>
</dbReference>
<dbReference type="Gene3D" id="1.10.1820.10">
    <property type="entry name" value="protein kinase ck2 holoenzyme, chain C, domain 1"/>
    <property type="match status" value="1"/>
</dbReference>
<name>A0A4P9ZSB4_9FUNG</name>
<dbReference type="InterPro" id="IPR016149">
    <property type="entry name" value="Casein_kin_II_reg-sub_N"/>
</dbReference>
<dbReference type="Pfam" id="PF01214">
    <property type="entry name" value="CK_II_beta"/>
    <property type="match status" value="1"/>
</dbReference>
<evidence type="ECO:0000256" key="1">
    <source>
        <dbReference type="ARBA" id="ARBA00006941"/>
    </source>
</evidence>
<dbReference type="GO" id="GO:0034456">
    <property type="term" value="C:UTP-C complex"/>
    <property type="evidence" value="ECO:0007669"/>
    <property type="project" value="TreeGrafter"/>
</dbReference>
<dbReference type="GO" id="GO:0019887">
    <property type="term" value="F:protein kinase regulator activity"/>
    <property type="evidence" value="ECO:0007669"/>
    <property type="project" value="InterPro"/>
</dbReference>
<dbReference type="SUPFAM" id="SSF57798">
    <property type="entry name" value="Casein kinase II beta subunit"/>
    <property type="match status" value="1"/>
</dbReference>
<dbReference type="FunFam" id="2.20.25.20:FF:000001">
    <property type="entry name" value="Casein kinase II subunit beta"/>
    <property type="match status" value="1"/>
</dbReference>
<dbReference type="PROSITE" id="PS01101">
    <property type="entry name" value="CK2_BETA"/>
    <property type="match status" value="1"/>
</dbReference>
<evidence type="ECO:0000256" key="3">
    <source>
        <dbReference type="RuleBase" id="RU361268"/>
    </source>
</evidence>
<evidence type="ECO:0000313" key="4">
    <source>
        <dbReference type="EMBL" id="RKP35582.1"/>
    </source>
</evidence>
<evidence type="ECO:0000313" key="5">
    <source>
        <dbReference type="Proteomes" id="UP000268162"/>
    </source>
</evidence>
<dbReference type="SMART" id="SM01085">
    <property type="entry name" value="CK_II_beta"/>
    <property type="match status" value="1"/>
</dbReference>
<sequence length="226" mass="26007">MMNDIDSNSEGEYARYWAEWFLFLKGNEYFVEIDEEFIGDRFNLTGLCQDVEHYSLALQLISDNLEEAKLNQEMRDAVERSARHLYGLIHARYVLTAPGMQKVLEKYKSAGFGRCPRVLCHNQALLPVGLTDVAGLQSVKLYCPHCEDIYNPKSPRHSNVDGAYFGTGLPHMIMQAYSTLVPQKSAARYEPKIFGFKIHETAELHRWQDAMREEKRKRIEEGTPPS</sequence>
<accession>A0A4P9ZSB4</accession>
<dbReference type="InterPro" id="IPR000704">
    <property type="entry name" value="Casein_kinase_II_reg-sub"/>
</dbReference>
<dbReference type="PRINTS" id="PR00472">
    <property type="entry name" value="CASNKINASEII"/>
</dbReference>
<dbReference type="FunFam" id="1.10.1820.10:FF:000005">
    <property type="entry name" value="Casein kinase II subunit beta"/>
    <property type="match status" value="1"/>
</dbReference>
<dbReference type="Proteomes" id="UP000268162">
    <property type="component" value="Unassembled WGS sequence"/>
</dbReference>
<organism evidence="4 5">
    <name type="scientific">Dimargaris cristalligena</name>
    <dbReference type="NCBI Taxonomy" id="215637"/>
    <lineage>
        <taxon>Eukaryota</taxon>
        <taxon>Fungi</taxon>
        <taxon>Fungi incertae sedis</taxon>
        <taxon>Zoopagomycota</taxon>
        <taxon>Kickxellomycotina</taxon>
        <taxon>Dimargaritomycetes</taxon>
        <taxon>Dimargaritales</taxon>
        <taxon>Dimargaritaceae</taxon>
        <taxon>Dimargaris</taxon>
    </lineage>
</organism>
<protein>
    <recommendedName>
        <fullName evidence="3">Casein kinase II subunit beta</fullName>
        <shortName evidence="3">CK II beta</shortName>
    </recommendedName>
</protein>
<dbReference type="PANTHER" id="PTHR11740">
    <property type="entry name" value="CASEIN KINASE II SUBUNIT BETA"/>
    <property type="match status" value="1"/>
</dbReference>
<reference evidence="5" key="1">
    <citation type="journal article" date="2018" name="Nat. Microbiol.">
        <title>Leveraging single-cell genomics to expand the fungal tree of life.</title>
        <authorList>
            <person name="Ahrendt S.R."/>
            <person name="Quandt C.A."/>
            <person name="Ciobanu D."/>
            <person name="Clum A."/>
            <person name="Salamov A."/>
            <person name="Andreopoulos B."/>
            <person name="Cheng J.F."/>
            <person name="Woyke T."/>
            <person name="Pelin A."/>
            <person name="Henrissat B."/>
            <person name="Reynolds N.K."/>
            <person name="Benny G.L."/>
            <person name="Smith M.E."/>
            <person name="James T.Y."/>
            <person name="Grigoriev I.V."/>
        </authorList>
    </citation>
    <scope>NUCLEOTIDE SEQUENCE [LARGE SCALE GENOMIC DNA]</scope>
    <source>
        <strain evidence="5">RSA 468</strain>
    </source>
</reference>
<dbReference type="GO" id="GO:0005956">
    <property type="term" value="C:protein kinase CK2 complex"/>
    <property type="evidence" value="ECO:0007669"/>
    <property type="project" value="UniProtKB-UniRule"/>
</dbReference>
<dbReference type="InterPro" id="IPR035991">
    <property type="entry name" value="Casein_kinase_II_beta-like"/>
</dbReference>